<keyword evidence="5 8" id="KW-0645">Protease</keyword>
<keyword evidence="8" id="KW-1133">Transmembrane helix</keyword>
<evidence type="ECO:0000256" key="2">
    <source>
        <dbReference type="ARBA" id="ARBA00009370"/>
    </source>
</evidence>
<comment type="similarity">
    <text evidence="2 9">Belongs to the peptidase S26 family.</text>
</comment>
<keyword evidence="14" id="KW-1185">Reference proteome</keyword>
<dbReference type="Proteomes" id="UP000051634">
    <property type="component" value="Unassembled WGS sequence"/>
</dbReference>
<dbReference type="CDD" id="cd06530">
    <property type="entry name" value="S26_SPase_I"/>
    <property type="match status" value="1"/>
</dbReference>
<gene>
    <name evidence="11" type="ORF">Ga0074115_13423</name>
    <name evidence="12" type="ORF">Ga0076813_15539</name>
</gene>
<comment type="caution">
    <text evidence="11">The sequence shown here is derived from an EMBL/GenBank/DDBJ whole genome shotgun (WGS) entry which is preliminary data.</text>
</comment>
<evidence type="ECO:0000313" key="12">
    <source>
        <dbReference type="EMBL" id="KRT59519.1"/>
    </source>
</evidence>
<comment type="subcellular location">
    <subcellularLocation>
        <location evidence="9">Membrane</location>
        <topology evidence="9">Multi-pass membrane protein</topology>
    </subcellularLocation>
</comment>
<keyword evidence="8" id="KW-0472">Membrane</keyword>
<evidence type="ECO:0000256" key="4">
    <source>
        <dbReference type="ARBA" id="ARBA00019232"/>
    </source>
</evidence>
<dbReference type="InterPro" id="IPR019757">
    <property type="entry name" value="Pept_S26A_signal_pept_1_Lys-AS"/>
</dbReference>
<evidence type="ECO:0000256" key="9">
    <source>
        <dbReference type="RuleBase" id="RU362042"/>
    </source>
</evidence>
<evidence type="ECO:0000256" key="1">
    <source>
        <dbReference type="ARBA" id="ARBA00000677"/>
    </source>
</evidence>
<dbReference type="Proteomes" id="UP000051276">
    <property type="component" value="Unassembled WGS sequence"/>
</dbReference>
<dbReference type="SUPFAM" id="SSF51306">
    <property type="entry name" value="LexA/Signal peptidase"/>
    <property type="match status" value="1"/>
</dbReference>
<keyword evidence="6 8" id="KW-0378">Hydrolase</keyword>
<dbReference type="PROSITE" id="PS00761">
    <property type="entry name" value="SPASE_I_3"/>
    <property type="match status" value="1"/>
</dbReference>
<organism evidence="11 14">
    <name type="scientific">endosymbiont of Ridgeia piscesae</name>
    <dbReference type="NCBI Taxonomy" id="54398"/>
    <lineage>
        <taxon>Bacteria</taxon>
        <taxon>Pseudomonadati</taxon>
        <taxon>Pseudomonadota</taxon>
        <taxon>Gammaproteobacteria</taxon>
        <taxon>sulfur-oxidizing symbionts</taxon>
    </lineage>
</organism>
<feature type="transmembrane region" description="Helical" evidence="8">
    <location>
        <begin position="47"/>
        <end position="66"/>
    </location>
</feature>
<dbReference type="GO" id="GO:0006465">
    <property type="term" value="P:signal peptide processing"/>
    <property type="evidence" value="ECO:0007669"/>
    <property type="project" value="InterPro"/>
</dbReference>
<dbReference type="PATRIC" id="fig|54398.3.peg.2763"/>
<dbReference type="PROSITE" id="PS00760">
    <property type="entry name" value="SPASE_I_2"/>
    <property type="match status" value="1"/>
</dbReference>
<dbReference type="GO" id="GO:0009003">
    <property type="term" value="F:signal peptidase activity"/>
    <property type="evidence" value="ECO:0007669"/>
    <property type="project" value="UniProtKB-EC"/>
</dbReference>
<dbReference type="InterPro" id="IPR036286">
    <property type="entry name" value="LexA/Signal_pep-like_sf"/>
</dbReference>
<dbReference type="GO" id="GO:0016020">
    <property type="term" value="C:membrane"/>
    <property type="evidence" value="ECO:0007669"/>
    <property type="project" value="UniProtKB-SubCell"/>
</dbReference>
<feature type="active site" evidence="7">
    <location>
        <position position="130"/>
    </location>
</feature>
<feature type="active site" evidence="7">
    <location>
        <position position="75"/>
    </location>
</feature>
<evidence type="ECO:0000256" key="8">
    <source>
        <dbReference type="RuleBase" id="RU003993"/>
    </source>
</evidence>
<dbReference type="Gene3D" id="2.10.109.10">
    <property type="entry name" value="Umud Fragment, subunit A"/>
    <property type="match status" value="1"/>
</dbReference>
<dbReference type="InterPro" id="IPR019758">
    <property type="entry name" value="Pept_S26A_signal_pept_1_CS"/>
</dbReference>
<evidence type="ECO:0000256" key="3">
    <source>
        <dbReference type="ARBA" id="ARBA00013208"/>
    </source>
</evidence>
<dbReference type="AlphaFoldDB" id="A0A0T5YZX6"/>
<dbReference type="InterPro" id="IPR019533">
    <property type="entry name" value="Peptidase_S26"/>
</dbReference>
<dbReference type="PRINTS" id="PR00727">
    <property type="entry name" value="LEADERPTASE"/>
</dbReference>
<dbReference type="EC" id="3.4.21.89" evidence="3 8"/>
<reference evidence="13 14" key="1">
    <citation type="submission" date="2015-11" db="EMBL/GenBank/DDBJ databases">
        <title>The genome of Candidatus Endoriftia persephone in Ridgeia piscesae and population structure of the North Eastern Pacific vestimentiferan symbionts.</title>
        <authorList>
            <person name="Perez M."/>
            <person name="Juniper K.S."/>
        </authorList>
    </citation>
    <scope>NUCLEOTIDE SEQUENCE [LARGE SCALE GENOMIC DNA]</scope>
    <source>
        <strain evidence="12">Ind10</strain>
        <strain evidence="11">Ind11</strain>
    </source>
</reference>
<dbReference type="EMBL" id="LDXT01000063">
    <property type="protein sequence ID" value="KRT56202.1"/>
    <property type="molecule type" value="Genomic_DNA"/>
</dbReference>
<keyword evidence="8" id="KW-0812">Transmembrane</keyword>
<dbReference type="NCBIfam" id="TIGR02227">
    <property type="entry name" value="sigpep_I_bact"/>
    <property type="match status" value="1"/>
</dbReference>
<evidence type="ECO:0000256" key="7">
    <source>
        <dbReference type="PIRSR" id="PIRSR600223-1"/>
    </source>
</evidence>
<proteinExistence type="inferred from homology"/>
<dbReference type="EMBL" id="LMXI01000141">
    <property type="protein sequence ID" value="KRT59519.1"/>
    <property type="molecule type" value="Genomic_DNA"/>
</dbReference>
<evidence type="ECO:0000259" key="10">
    <source>
        <dbReference type="Pfam" id="PF10502"/>
    </source>
</evidence>
<dbReference type="STRING" id="54398.Ga0074115_13423"/>
<dbReference type="PANTHER" id="PTHR43390:SF1">
    <property type="entry name" value="CHLOROPLAST PROCESSING PEPTIDASE"/>
    <property type="match status" value="1"/>
</dbReference>
<evidence type="ECO:0000313" key="14">
    <source>
        <dbReference type="Proteomes" id="UP000051634"/>
    </source>
</evidence>
<comment type="catalytic activity">
    <reaction evidence="1 8">
        <text>Cleavage of hydrophobic, N-terminal signal or leader sequences from secreted and periplasmic proteins.</text>
        <dbReference type="EC" id="3.4.21.89"/>
    </reaction>
</comment>
<name>A0A0T5YZX6_9GAMM</name>
<dbReference type="Pfam" id="PF10502">
    <property type="entry name" value="Peptidase_S26"/>
    <property type="match status" value="1"/>
</dbReference>
<evidence type="ECO:0000256" key="5">
    <source>
        <dbReference type="ARBA" id="ARBA00022670"/>
    </source>
</evidence>
<evidence type="ECO:0000313" key="13">
    <source>
        <dbReference type="Proteomes" id="UP000051276"/>
    </source>
</evidence>
<evidence type="ECO:0000256" key="6">
    <source>
        <dbReference type="ARBA" id="ARBA00022801"/>
    </source>
</evidence>
<dbReference type="PANTHER" id="PTHR43390">
    <property type="entry name" value="SIGNAL PEPTIDASE I"/>
    <property type="match status" value="1"/>
</dbReference>
<accession>A0A0T5YZX6</accession>
<evidence type="ECO:0000313" key="11">
    <source>
        <dbReference type="EMBL" id="KRT56202.1"/>
    </source>
</evidence>
<dbReference type="OrthoDB" id="9815782at2"/>
<feature type="domain" description="Peptidase S26" evidence="10">
    <location>
        <begin position="45"/>
        <end position="248"/>
    </location>
</feature>
<dbReference type="GO" id="GO:0004252">
    <property type="term" value="F:serine-type endopeptidase activity"/>
    <property type="evidence" value="ECO:0007669"/>
    <property type="project" value="InterPro"/>
</dbReference>
<feature type="transmembrane region" description="Helical" evidence="8">
    <location>
        <begin position="7"/>
        <end position="27"/>
    </location>
</feature>
<dbReference type="InterPro" id="IPR019756">
    <property type="entry name" value="Pept_S26A_signal_pept_1_Ser-AS"/>
</dbReference>
<sequence>MNFDFPTFLVVASAITGGIWLIDALFFAPARNERAVGAPRDPLMVEYARSFFPVIFAVLVLRSFLVEPFRIPSGSMMPTLLVGDFILVNKFSYGIRLPVLNKKVIDIDLPQRGDVAVFRYPKQPWIDYIKRIVAVPGDTIHYRGKVLYINGKPMQQTPVGIYNGTGGGARISGYLRAVEDLNGVEHEILMHPMAPDLAMGCNVLSRGPFTIPEGHYFVMGDNRDNSNDSRCWGLVPEENLIGEAFAIWMNWDGEKTGFPISWERIGRAIN</sequence>
<dbReference type="InterPro" id="IPR000223">
    <property type="entry name" value="Pept_S26A_signal_pept_1"/>
</dbReference>
<dbReference type="RefSeq" id="WP_006474416.1">
    <property type="nucleotide sequence ID" value="NZ_KQ556893.1"/>
</dbReference>
<protein>
    <recommendedName>
        <fullName evidence="4 8">Signal peptidase I</fullName>
        <ecNumber evidence="3 8">3.4.21.89</ecNumber>
    </recommendedName>
</protein>
<dbReference type="PROSITE" id="PS00501">
    <property type="entry name" value="SPASE_I_1"/>
    <property type="match status" value="1"/>
</dbReference>